<comment type="caution">
    <text evidence="1">The sequence shown here is derived from an EMBL/GenBank/DDBJ whole genome shotgun (WGS) entry which is preliminary data.</text>
</comment>
<organism evidence="1 2">
    <name type="scientific">Diversispora epigaea</name>
    <dbReference type="NCBI Taxonomy" id="1348612"/>
    <lineage>
        <taxon>Eukaryota</taxon>
        <taxon>Fungi</taxon>
        <taxon>Fungi incertae sedis</taxon>
        <taxon>Mucoromycota</taxon>
        <taxon>Glomeromycotina</taxon>
        <taxon>Glomeromycetes</taxon>
        <taxon>Diversisporales</taxon>
        <taxon>Diversisporaceae</taxon>
        <taxon>Diversispora</taxon>
    </lineage>
</organism>
<name>A0A397GJN8_9GLOM</name>
<evidence type="ECO:0000313" key="2">
    <source>
        <dbReference type="Proteomes" id="UP000266861"/>
    </source>
</evidence>
<reference evidence="1 2" key="1">
    <citation type="submission" date="2018-08" db="EMBL/GenBank/DDBJ databases">
        <title>Genome and evolution of the arbuscular mycorrhizal fungus Diversispora epigaea (formerly Glomus versiforme) and its bacterial endosymbionts.</title>
        <authorList>
            <person name="Sun X."/>
            <person name="Fei Z."/>
            <person name="Harrison M."/>
        </authorList>
    </citation>
    <scope>NUCLEOTIDE SEQUENCE [LARGE SCALE GENOMIC DNA]</scope>
    <source>
        <strain evidence="1 2">IT104</strain>
    </source>
</reference>
<accession>A0A397GJN8</accession>
<dbReference type="AlphaFoldDB" id="A0A397GJN8"/>
<dbReference type="EMBL" id="PQFF01000421">
    <property type="protein sequence ID" value="RHZ51191.1"/>
    <property type="molecule type" value="Genomic_DNA"/>
</dbReference>
<evidence type="ECO:0000313" key="1">
    <source>
        <dbReference type="EMBL" id="RHZ51191.1"/>
    </source>
</evidence>
<proteinExistence type="predicted"/>
<evidence type="ECO:0008006" key="3">
    <source>
        <dbReference type="Google" id="ProtNLM"/>
    </source>
</evidence>
<dbReference type="Proteomes" id="UP000266861">
    <property type="component" value="Unassembled WGS sequence"/>
</dbReference>
<sequence length="98" mass="10959">MCHGHAGTIVVAKVSGTDEIVGGYNSLAWCNSTEVLSRVINSNGALYYSDSNEQNIYGPFFSNCEFMIKSEVSDFTQDELYWCAITTLAKYEKPINNW</sequence>
<keyword evidence="2" id="KW-1185">Reference proteome</keyword>
<gene>
    <name evidence="1" type="ORF">Glove_482g32</name>
</gene>
<protein>
    <recommendedName>
        <fullName evidence="3">TLDc domain-containing protein</fullName>
    </recommendedName>
</protein>